<dbReference type="Gene3D" id="2.60.40.10">
    <property type="entry name" value="Immunoglobulins"/>
    <property type="match status" value="2"/>
</dbReference>
<feature type="chain" id="PRO_5022072341" evidence="1">
    <location>
        <begin position="25"/>
        <end position="779"/>
    </location>
</feature>
<dbReference type="InterPro" id="IPR013783">
    <property type="entry name" value="Ig-like_fold"/>
</dbReference>
<feature type="signal peptide" evidence="1">
    <location>
        <begin position="1"/>
        <end position="24"/>
    </location>
</feature>
<dbReference type="InterPro" id="IPR025965">
    <property type="entry name" value="FlgD/Vpr_Ig-like"/>
</dbReference>
<dbReference type="NCBIfam" id="TIGR04183">
    <property type="entry name" value="Por_Secre_tail"/>
    <property type="match status" value="1"/>
</dbReference>
<gene>
    <name evidence="3" type="ORF">E3J62_07745</name>
</gene>
<dbReference type="Gene3D" id="2.60.40.4070">
    <property type="match status" value="1"/>
</dbReference>
<evidence type="ECO:0000313" key="3">
    <source>
        <dbReference type="EMBL" id="TET45303.1"/>
    </source>
</evidence>
<name>A0A523URY7_UNCT6</name>
<dbReference type="AlphaFoldDB" id="A0A523URY7"/>
<sequence length="779" mass="83479">MKSFRPSLLFLILAFALGSGVANAQTDFLIWDADGNTNSGPAIRSALFGAGYEGDYTTDINPYLGNLTDYCAVFICLGIYDQTYILAPGAIVNALTAYLDNNGKVYLEGGDTWAYDIPTALQAYFNIIGAKDGYDDLGTLIGMAATFTEGMTFNYSPTADNRYIDRLLPDTGAGAYTIFENQTPSYGSGIAYDDGGGFYKTVGVSFEFGGLEDGSSPSTKVDLADSIMSFFGCVPTIHTLNVAVTSINSPGSWIAPNTPVTPQATVKNLGSDTANFDVTCVIDSLGDTLYTDIQSVANLDSGSTQLINFASWTPDGIGNCYGVTVYTDLSGDQTPANDTLVTTSCVFDTTSVIVSQYTFDPPTANGFMAPGEWIDATRRDVSNIFNSISPGAVYFYVKNDNDNLYIAIDAVADVSEERYDVLWTFMDDNDDGAWPRWPVPTEGEFAISNIGANDSVSLNALNSDSCNWWPVCDVARGQYANITSGNMQYEFTLSLAVVPDTFCWGYAGIQASACDTMGLWLAVLNQSPVPTWIGWWPTSAEDPAGWACAPGKMGKVILGCPASIYDAGVVSLDAPSCFWTDSLHDVQATVRNVGNMTIDSIFAVCTIDSIGGNAYTGNAIVSNLAPGQNSLMNFIPWVGPSVSPDSFTMTVTITATQDTLTGNNALSKTIYECTVGIEEKLTGPHLPRTFGLSQNRPNPFSRSTTIAYALPRRSSVSIKVFDVAGNEVRTLVNNLIEPGFHSISWDGKDARGGAIATGVYFLRMDAGTFNSVRKIVMLK</sequence>
<feature type="domain" description="FlgD/Vpr Ig-like" evidence="2">
    <location>
        <begin position="704"/>
        <end position="766"/>
    </location>
</feature>
<dbReference type="EMBL" id="SOJN01000087">
    <property type="protein sequence ID" value="TET45303.1"/>
    <property type="molecule type" value="Genomic_DNA"/>
</dbReference>
<protein>
    <submittedName>
        <fullName evidence="3">T9SS type A sorting domain-containing protein</fullName>
    </submittedName>
</protein>
<evidence type="ECO:0000259" key="2">
    <source>
        <dbReference type="Pfam" id="PF13860"/>
    </source>
</evidence>
<proteinExistence type="predicted"/>
<dbReference type="InterPro" id="IPR026444">
    <property type="entry name" value="Secre_tail"/>
</dbReference>
<keyword evidence="1" id="KW-0732">Signal</keyword>
<comment type="caution">
    <text evidence="3">The sequence shown here is derived from an EMBL/GenBank/DDBJ whole genome shotgun (WGS) entry which is preliminary data.</text>
</comment>
<organism evidence="3 4">
    <name type="scientific">candidate division TA06 bacterium</name>
    <dbReference type="NCBI Taxonomy" id="2250710"/>
    <lineage>
        <taxon>Bacteria</taxon>
        <taxon>Bacteria division TA06</taxon>
    </lineage>
</organism>
<reference evidence="3 4" key="1">
    <citation type="submission" date="2019-03" db="EMBL/GenBank/DDBJ databases">
        <title>Metabolic potential of uncultured bacteria and archaea associated with petroleum seepage in deep-sea sediments.</title>
        <authorList>
            <person name="Dong X."/>
            <person name="Hubert C."/>
        </authorList>
    </citation>
    <scope>NUCLEOTIDE SEQUENCE [LARGE SCALE GENOMIC DNA]</scope>
    <source>
        <strain evidence="3">E44_bin18</strain>
    </source>
</reference>
<evidence type="ECO:0000313" key="4">
    <source>
        <dbReference type="Proteomes" id="UP000315525"/>
    </source>
</evidence>
<accession>A0A523URY7</accession>
<dbReference type="Proteomes" id="UP000315525">
    <property type="component" value="Unassembled WGS sequence"/>
</dbReference>
<evidence type="ECO:0000256" key="1">
    <source>
        <dbReference type="SAM" id="SignalP"/>
    </source>
</evidence>
<dbReference type="Pfam" id="PF13860">
    <property type="entry name" value="FlgD_ig"/>
    <property type="match status" value="1"/>
</dbReference>